<keyword evidence="2" id="KW-1185">Reference proteome</keyword>
<reference evidence="1 2" key="1">
    <citation type="journal article" date="2014" name="BMC Genomics">
        <title>Genome and secretome analysis of the hemibiotrophic fungal pathogen, Moniliophthora roreri, which causes frosty pod rot disease of cacao: mechanisms of the biotrophic and necrotrophic phases.</title>
        <authorList>
            <person name="Meinhardt L.W."/>
            <person name="Costa G.G.L."/>
            <person name="Thomazella D.P.T."/>
            <person name="Teixeira P.J.P.L."/>
            <person name="Carazzolle M.F."/>
            <person name="Schuster S.C."/>
            <person name="Carlson J.E."/>
            <person name="Guiltinan M.J."/>
            <person name="Mieczkowski P."/>
            <person name="Farmer A."/>
            <person name="Ramaraj T."/>
            <person name="Crozier J."/>
            <person name="Davis R.E."/>
            <person name="Shao J."/>
            <person name="Melnick R.L."/>
            <person name="Pereira G.A.G."/>
            <person name="Bailey B.A."/>
        </authorList>
    </citation>
    <scope>NUCLEOTIDE SEQUENCE [LARGE SCALE GENOMIC DNA]</scope>
    <source>
        <strain evidence="1 2">MCA 2997</strain>
    </source>
</reference>
<dbReference type="EMBL" id="AWSO01002146">
    <property type="protein sequence ID" value="ESK81945.1"/>
    <property type="molecule type" value="Genomic_DNA"/>
</dbReference>
<organism evidence="1 2">
    <name type="scientific">Moniliophthora roreri (strain MCA 2997)</name>
    <name type="common">Cocoa frosty pod rot fungus</name>
    <name type="synonym">Crinipellis roreri</name>
    <dbReference type="NCBI Taxonomy" id="1381753"/>
    <lineage>
        <taxon>Eukaryota</taxon>
        <taxon>Fungi</taxon>
        <taxon>Dikarya</taxon>
        <taxon>Basidiomycota</taxon>
        <taxon>Agaricomycotina</taxon>
        <taxon>Agaricomycetes</taxon>
        <taxon>Agaricomycetidae</taxon>
        <taxon>Agaricales</taxon>
        <taxon>Marasmiineae</taxon>
        <taxon>Marasmiaceae</taxon>
        <taxon>Moniliophthora</taxon>
    </lineage>
</organism>
<dbReference type="STRING" id="1381753.V2WNZ5"/>
<proteinExistence type="predicted"/>
<evidence type="ECO:0000313" key="2">
    <source>
        <dbReference type="Proteomes" id="UP000017559"/>
    </source>
</evidence>
<accession>V2WNZ5</accession>
<gene>
    <name evidence="1" type="ORF">Moror_15405</name>
</gene>
<name>V2WNZ5_MONRO</name>
<dbReference type="KEGG" id="mrr:Moror_15405"/>
<dbReference type="Proteomes" id="UP000017559">
    <property type="component" value="Unassembled WGS sequence"/>
</dbReference>
<protein>
    <submittedName>
        <fullName evidence="1">Uncharacterized protein</fullName>
    </submittedName>
</protein>
<dbReference type="OrthoDB" id="2976553at2759"/>
<comment type="caution">
    <text evidence="1">The sequence shown here is derived from an EMBL/GenBank/DDBJ whole genome shotgun (WGS) entry which is preliminary data.</text>
</comment>
<dbReference type="AlphaFoldDB" id="V2WNZ5"/>
<sequence length="74" mass="8687">MWAPSEEHWTLTTVCWWEGWVPGKKQETLMLYLLNELHSYEEDHSNAMCPIKFKKNKSFTGEAAEHALLKVHKA</sequence>
<evidence type="ECO:0000313" key="1">
    <source>
        <dbReference type="EMBL" id="ESK81945.1"/>
    </source>
</evidence>
<dbReference type="HOGENOM" id="CLU_197739_0_0_1"/>